<gene>
    <name evidence="3" type="primary">LOC106829257</name>
</gene>
<dbReference type="InterPro" id="IPR002110">
    <property type="entry name" value="Ankyrin_rpt"/>
</dbReference>
<dbReference type="PANTHER" id="PTHR23060">
    <property type="entry name" value="TESTIS EXPRESSED GENE 14"/>
    <property type="match status" value="1"/>
</dbReference>
<dbReference type="Proteomes" id="UP000694387">
    <property type="component" value="Chromosome 26"/>
</dbReference>
<dbReference type="PROSITE" id="PS50297">
    <property type="entry name" value="ANK_REP_REGION"/>
    <property type="match status" value="1"/>
</dbReference>
<name>A0A8C4KYS9_EQUAS</name>
<dbReference type="InterPro" id="IPR039339">
    <property type="entry name" value="Tex14"/>
</dbReference>
<dbReference type="PANTHER" id="PTHR23060:SF2">
    <property type="entry name" value="RHO GTPASE ACTIVATING PROTEIN 33, OPPOSITE STRAND"/>
    <property type="match status" value="1"/>
</dbReference>
<keyword evidence="4" id="KW-1185">Reference proteome</keyword>
<evidence type="ECO:0000256" key="2">
    <source>
        <dbReference type="SAM" id="MobiDB-lite"/>
    </source>
</evidence>
<dbReference type="GO" id="GO:0008608">
    <property type="term" value="P:attachment of spindle microtubules to kinetochore"/>
    <property type="evidence" value="ECO:0007669"/>
    <property type="project" value="InterPro"/>
</dbReference>
<organism evidence="3 4">
    <name type="scientific">Equus asinus</name>
    <name type="common">Donkey</name>
    <name type="synonym">Equus africanus asinus</name>
    <dbReference type="NCBI Taxonomy" id="9793"/>
    <lineage>
        <taxon>Eukaryota</taxon>
        <taxon>Metazoa</taxon>
        <taxon>Chordata</taxon>
        <taxon>Craniata</taxon>
        <taxon>Vertebrata</taxon>
        <taxon>Euteleostomi</taxon>
        <taxon>Mammalia</taxon>
        <taxon>Eutheria</taxon>
        <taxon>Laurasiatheria</taxon>
        <taxon>Perissodactyla</taxon>
        <taxon>Equidae</taxon>
        <taxon>Equus</taxon>
    </lineage>
</organism>
<dbReference type="GeneTree" id="ENSGT00390000015123"/>
<dbReference type="GO" id="GO:0051306">
    <property type="term" value="P:mitotic sister chromatid separation"/>
    <property type="evidence" value="ECO:0007669"/>
    <property type="project" value="InterPro"/>
</dbReference>
<feature type="region of interest" description="Disordered" evidence="2">
    <location>
        <begin position="238"/>
        <end position="259"/>
    </location>
</feature>
<dbReference type="GO" id="GO:0007094">
    <property type="term" value="P:mitotic spindle assembly checkpoint signaling"/>
    <property type="evidence" value="ECO:0007669"/>
    <property type="project" value="InterPro"/>
</dbReference>
<reference evidence="3" key="2">
    <citation type="submission" date="2025-08" db="UniProtKB">
        <authorList>
            <consortium name="Ensembl"/>
        </authorList>
    </citation>
    <scope>IDENTIFICATION</scope>
</reference>
<dbReference type="GO" id="GO:0043063">
    <property type="term" value="P:intercellular bridge organization"/>
    <property type="evidence" value="ECO:0007669"/>
    <property type="project" value="InterPro"/>
</dbReference>
<reference evidence="3 4" key="1">
    <citation type="journal article" date="2020" name="Nat. Commun.">
        <title>Donkey genomes provide new insights into domestication and selection for coat color.</title>
        <authorList>
            <person name="Wang"/>
            <person name="C."/>
            <person name="Li"/>
            <person name="H."/>
            <person name="Guo"/>
            <person name="Y."/>
            <person name="Huang"/>
            <person name="J."/>
            <person name="Sun"/>
            <person name="Y."/>
            <person name="Min"/>
            <person name="J."/>
            <person name="Wang"/>
            <person name="J."/>
            <person name="Fang"/>
            <person name="X."/>
            <person name="Zhao"/>
            <person name="Z."/>
            <person name="Wang"/>
            <person name="S."/>
            <person name="Zhang"/>
            <person name="Y."/>
            <person name="Liu"/>
            <person name="Q."/>
            <person name="Jiang"/>
            <person name="Q."/>
            <person name="Wang"/>
            <person name="X."/>
            <person name="Guo"/>
            <person name="Y."/>
            <person name="Yang"/>
            <person name="C."/>
            <person name="Wang"/>
            <person name="Y."/>
            <person name="Tian"/>
            <person name="F."/>
            <person name="Zhuang"/>
            <person name="G."/>
            <person name="Fan"/>
            <person name="Y."/>
            <person name="Gao"/>
            <person name="Q."/>
            <person name="Li"/>
            <person name="Y."/>
            <person name="Ju"/>
            <person name="Z."/>
            <person name="Li"/>
            <person name="J."/>
            <person name="Li"/>
            <person name="R."/>
            <person name="Hou"/>
            <person name="M."/>
            <person name="Yang"/>
            <person name="G."/>
            <person name="Liu"/>
            <person name="G."/>
            <person name="Liu"/>
            <person name="W."/>
            <person name="Guo"/>
            <person name="J."/>
            <person name="Pan"/>
            <person name="S."/>
            <person name="Fan"/>
            <person name="G."/>
            <person name="Zhang"/>
            <person name="W."/>
            <person name="Zhang"/>
            <person name="R."/>
            <person name="Yu"/>
            <person name="J."/>
            <person name="Zhang"/>
            <person name="X."/>
            <person name="Yin"/>
            <person name="Q."/>
            <person name="Ji"/>
            <person name="C."/>
            <person name="Jin"/>
            <person name="Y."/>
            <person name="Yue"/>
            <person name="G."/>
            <person name="Liu"/>
            <person name="M."/>
            <person name="Xu"/>
            <person name="J."/>
            <person name="Liu"/>
            <person name="S."/>
            <person name="Jordana"/>
            <person name="J."/>
            <person name="Noce"/>
            <person name="A."/>
            <person name="Amills"/>
            <person name="M."/>
            <person name="Wu"/>
            <person name="D.D."/>
            <person name="Li"/>
            <person name="S."/>
            <person name="Zhou"/>
            <person name="X. and Zhong"/>
            <person name="J."/>
        </authorList>
    </citation>
    <scope>NUCLEOTIDE SEQUENCE [LARGE SCALE GENOMIC DNA]</scope>
</reference>
<dbReference type="GO" id="GO:0030496">
    <property type="term" value="C:midbody"/>
    <property type="evidence" value="ECO:0007669"/>
    <property type="project" value="TreeGrafter"/>
</dbReference>
<dbReference type="AlphaFoldDB" id="A0A8C4KYS9"/>
<dbReference type="Gene3D" id="1.25.40.20">
    <property type="entry name" value="Ankyrin repeat-containing domain"/>
    <property type="match status" value="1"/>
</dbReference>
<dbReference type="GO" id="GO:0000776">
    <property type="term" value="C:kinetochore"/>
    <property type="evidence" value="ECO:0007669"/>
    <property type="project" value="TreeGrafter"/>
</dbReference>
<dbReference type="InterPro" id="IPR036770">
    <property type="entry name" value="Ankyrin_rpt-contain_sf"/>
</dbReference>
<feature type="repeat" description="ANK" evidence="1">
    <location>
        <begin position="40"/>
        <end position="72"/>
    </location>
</feature>
<evidence type="ECO:0000256" key="1">
    <source>
        <dbReference type="PROSITE-ProRule" id="PRU00023"/>
    </source>
</evidence>
<dbReference type="GO" id="GO:0007140">
    <property type="term" value="P:male meiotic nuclear division"/>
    <property type="evidence" value="ECO:0007669"/>
    <property type="project" value="InterPro"/>
</dbReference>
<proteinExistence type="predicted"/>
<protein>
    <submittedName>
        <fullName evidence="3">Uncharacterized protein</fullName>
    </submittedName>
</protein>
<accession>A0A8C4KYS9</accession>
<reference evidence="3" key="3">
    <citation type="submission" date="2025-09" db="UniProtKB">
        <authorList>
            <consortium name="Ensembl"/>
        </authorList>
    </citation>
    <scope>IDENTIFICATION</scope>
</reference>
<feature type="compositionally biased region" description="Pro residues" evidence="2">
    <location>
        <begin position="238"/>
        <end position="250"/>
    </location>
</feature>
<evidence type="ECO:0000313" key="4">
    <source>
        <dbReference type="Proteomes" id="UP000694387"/>
    </source>
</evidence>
<dbReference type="SUPFAM" id="SSF48403">
    <property type="entry name" value="Ankyrin repeat"/>
    <property type="match status" value="1"/>
</dbReference>
<dbReference type="GO" id="GO:0045171">
    <property type="term" value="C:intercellular bridge"/>
    <property type="evidence" value="ECO:0007669"/>
    <property type="project" value="TreeGrafter"/>
</dbReference>
<keyword evidence="1" id="KW-0040">ANK repeat</keyword>
<sequence>MVRTLLGRRGSSSRRCWATALPCSSCWLLAQTPTSNRCLDGSTPVHAGAFSGHSLVVLQLLRAGGDLRLHDQQGRTPRDWAEQGGAEQSQEVLELLQLCCANISALVHGADLAPTASLGQLQASSGRSLCCSLSRLWLVQADRAPRPEQIRGPRQIPGLGFGQLSSLWPVGLVTGIPLADPKELLPAQGEPERTYKSSSHTLMINTLGRGVTVQLTAPGSQPDVLLADLQHCRCPSPSLLPGPHSAPPQPVAADGAEPFSGPVGAAPSLRARVAGFPLCGAAPTGTE</sequence>
<dbReference type="PROSITE" id="PS50088">
    <property type="entry name" value="ANK_REPEAT"/>
    <property type="match status" value="1"/>
</dbReference>
<evidence type="ECO:0000313" key="3">
    <source>
        <dbReference type="Ensembl" id="ENSEASP00005001682.2"/>
    </source>
</evidence>
<dbReference type="Ensembl" id="ENSEAST00005001876.2">
    <property type="protein sequence ID" value="ENSEASP00005001682.2"/>
    <property type="gene ID" value="ENSEASG00005001358.2"/>
</dbReference>